<dbReference type="SUPFAM" id="SSF52540">
    <property type="entry name" value="P-loop containing nucleoside triphosphate hydrolases"/>
    <property type="match status" value="2"/>
</dbReference>
<dbReference type="InterPro" id="IPR001650">
    <property type="entry name" value="Helicase_C-like"/>
</dbReference>
<dbReference type="GO" id="GO:0006289">
    <property type="term" value="P:nucleotide-excision repair"/>
    <property type="evidence" value="ECO:0007669"/>
    <property type="project" value="TreeGrafter"/>
</dbReference>
<evidence type="ECO:0000256" key="2">
    <source>
        <dbReference type="ARBA" id="ARBA00022840"/>
    </source>
</evidence>
<dbReference type="GO" id="GO:0036297">
    <property type="term" value="P:interstrand cross-link repair"/>
    <property type="evidence" value="ECO:0007669"/>
    <property type="project" value="TreeGrafter"/>
</dbReference>
<evidence type="ECO:0000313" key="6">
    <source>
        <dbReference type="EMBL" id="TCW20609.1"/>
    </source>
</evidence>
<keyword evidence="2" id="KW-0067">ATP-binding</keyword>
<dbReference type="GO" id="GO:0003676">
    <property type="term" value="F:nucleic acid binding"/>
    <property type="evidence" value="ECO:0007669"/>
    <property type="project" value="InterPro"/>
</dbReference>
<dbReference type="Pfam" id="PF00271">
    <property type="entry name" value="Helicase_C"/>
    <property type="match status" value="1"/>
</dbReference>
<dbReference type="GO" id="GO:0043138">
    <property type="term" value="F:3'-5' DNA helicase activity"/>
    <property type="evidence" value="ECO:0007669"/>
    <property type="project" value="TreeGrafter"/>
</dbReference>
<dbReference type="Proteomes" id="UP000295805">
    <property type="component" value="Unassembled WGS sequence"/>
</dbReference>
<reference evidence="6 7" key="1">
    <citation type="submission" date="2019-03" db="EMBL/GenBank/DDBJ databases">
        <title>Root nodule microbial communities of legume samples collected from USA, Mexico and Botswana.</title>
        <authorList>
            <person name="Hirsch A."/>
        </authorList>
    </citation>
    <scope>NUCLEOTIDE SEQUENCE [LARGE SCALE GENOMIC DNA]</scope>
    <source>
        <strain evidence="6 7">55</strain>
    </source>
</reference>
<dbReference type="InterPro" id="IPR011545">
    <property type="entry name" value="DEAD/DEAH_box_helicase_dom"/>
</dbReference>
<dbReference type="PANTHER" id="PTHR47957">
    <property type="entry name" value="ATP-DEPENDENT HELICASE HRQ1"/>
    <property type="match status" value="1"/>
</dbReference>
<organism evidence="6 7">
    <name type="scientific">Dietzia cinnamea</name>
    <dbReference type="NCBI Taxonomy" id="321318"/>
    <lineage>
        <taxon>Bacteria</taxon>
        <taxon>Bacillati</taxon>
        <taxon>Actinomycetota</taxon>
        <taxon>Actinomycetes</taxon>
        <taxon>Mycobacteriales</taxon>
        <taxon>Dietziaceae</taxon>
        <taxon>Dietzia</taxon>
    </lineage>
</organism>
<dbReference type="GeneID" id="89531088"/>
<dbReference type="RefSeq" id="WP_131886437.1">
    <property type="nucleotide sequence ID" value="NZ_CP143053.1"/>
</dbReference>
<keyword evidence="6" id="KW-0347">Helicase</keyword>
<dbReference type="PANTHER" id="PTHR47957:SF3">
    <property type="entry name" value="ATP-DEPENDENT HELICASE HRQ1"/>
    <property type="match status" value="1"/>
</dbReference>
<evidence type="ECO:0000256" key="3">
    <source>
        <dbReference type="SAM" id="MobiDB-lite"/>
    </source>
</evidence>
<comment type="caution">
    <text evidence="6">The sequence shown here is derived from an EMBL/GenBank/DDBJ whole genome shotgun (WGS) entry which is preliminary data.</text>
</comment>
<gene>
    <name evidence="6" type="ORF">EDD19_1307</name>
</gene>
<feature type="compositionally biased region" description="Acidic residues" evidence="3">
    <location>
        <begin position="2049"/>
        <end position="2060"/>
    </location>
</feature>
<dbReference type="InterPro" id="IPR018973">
    <property type="entry name" value="MZB"/>
</dbReference>
<evidence type="ECO:0000259" key="5">
    <source>
        <dbReference type="PROSITE" id="PS51194"/>
    </source>
</evidence>
<evidence type="ECO:0000313" key="7">
    <source>
        <dbReference type="Proteomes" id="UP000295805"/>
    </source>
</evidence>
<dbReference type="Pfam" id="PF09369">
    <property type="entry name" value="MZB"/>
    <property type="match status" value="1"/>
</dbReference>
<evidence type="ECO:0000256" key="1">
    <source>
        <dbReference type="ARBA" id="ARBA00022741"/>
    </source>
</evidence>
<sequence>MSALLPLQAAEQLKDGIGEFLSTTFALSDKATLSALTDFVSSASTGMFHGPYVRTRMPFTPAADGAIDNLDWTPTNFPFRPYVHQAQVFARLSSKPAPDSAEPWRRPDPTLVVTGTGSGKTESFLYPVLDHARRARAQGVRGVKALLLYPMNALATDQAERLTRLLTTEPALSGITAGLYTGEASGSGRTTVSEAGLITDRATMREDPPDLLLTNYKMLDQLLLRAEDADIWRISAAGLQYVVLDEFHTYDGAQGTDVALLLRRLGLVVGAHLDAATTSPVPRTEADRARPLGRITPVATSATLGDDGDATAVRTFAATVFGEDFPSESVLIESRLTVDQWTGLDAEGRIPVETAVSRAVMAELDQAIRDRIESGDAPAEATYSEVATRVWGLTPDAELGDAVEALRRHELTARILAHSSRAVSITDLTAAVLPADHGRSPAEAEAFLVHVLGAMSHVRAEITAADPNAGRRLPSIEAHLWVRELSRLDRAVQSRVAFHWHDDGPDLAAAASREDHGFGDRDYLPAIYCRHCGRAGWMTAFESGTEKPVFEPAAIRRQSVNDPSANRALIAADQEVSAAHDAELPLSQVRVSRDSGTSLMWLDPTQATLHGADAHDASEQDDRIVPVLLHTGLAAKENSERRTCPACGTRDSIRFIGSAVATLLSVALSNLFGLRGLDPADKRTLVFSDSVQDASHRAGFVQARSHAFALRTAITTALDGGEAFLDDLARDVVSGAESPVERYHLLHPSIVERATFTAFWDSSATVAQRRSASRRVRERVLFDLCLEFGLRSTVGRTLALTGTAVPSVNIPSATLLVTARRVWDSLAVQSTLTEAEPWDTDLEAWARIIVERIRQRGGINHPWLATYLSTDGNTFHLTNRRARARGVPGFPVGGWPTFPRVGSTLAKDRYRDGTDAVASNRSWYARWTARHLGVTPDTAQKLVATLMENLAADAHLEAVTTESGATIYALDPASILVTTEAEPAELRCDVCHNATPAAAPVRDVVEGAPCLTVDCSGHLRVEQIDTRNYYRRLYHSRDSRSVVAREHTGLLQPAERALIETQFKSASDAPGAPNVLVATPTLEMGIDIGDLSSVMLSSLPGSVASYVQRVGRAGRLTGNSLVVALVQGRGAALPVVHDPLSFINGSVQPPAAFLSAAEILRRQFIAHAIDSLVLEGIHPTDTRARAVFSSHPGSFLALLRKELPERAPAMLDRFLASLGSHVGEAAARDLREWATGITADGDPAPVTLDSSLKLAGDRWRTDYAELSSRLDALDAVLDGLRERAESPGATDQEKDDLRAAQASRKATVAQKTAQRDEYWIGALERYGLLPGYQLLDDTVDLQASITTYDPDTMEFDATSATFTRSISSALTELAPGNSFYADRMRIEISAVAMGADGDAVERWRVCPACSYARTEVAGTGPGSCPACGAAGFADTDQVLDVVPLRTVSAQVMRDSATVDERHDERRRRRYSVARTLAWDPPDAAPAWFVDNNGFGARYLRRADIRWINLGTGAGSTRLIGGTQPSAPQFRVCGYCGHLDSEAGANSRRDHRPWCPHTTASEEPSVHVSLGRALSTEGVLLYLPPAVSTYDTMVLPSLTAALRLGFRRVLGGDPSHLDVATVTVPQVGKPSPALLLHDTVPGGTGYLADFTTPERVWDLLHTAYLAVRDCSCADENRLACPRCLLAHASGGEADRTSRAAAESALLALLHGADKDDDAEPTRDDWTVVTTQTIDTEGDSALEVRFRHALRTSLEAAGGTITTVPDGKYTALRIRMPGSRLTWMLRAQNHIHEAGTTPDYVLEADDPHQMRFAVYTDGYTYHASPVHNRVDDDASKRSALRDLGWIPWAITYADLEEHDSAGPPATWEHQNFVKAFAAPLGISPGRLNDAAKDPVSVLARILTDPTPDVWRNVGHASAAYWFATGDRVKARSEHARRFAQLVVHGHPRQPSSLNAELVIDDSDRAVASDGYREDWQWWLRVANLLSLRGQNTAIGTRRGVARAEDIEAELKAMIAESEGAGAVETESAESAAGGVSVADPGAGAPTAGDADGSEDPGVDELPEPWRGLAEEIDPDDPDAEVESALIRALAELDVPLPDYGEEVQGVIANVSWPDARIAVFVSQSSDKVRPIAEAGWTVIDAGIENGDPQAAAAAVRDALAQRSEERA</sequence>
<proteinExistence type="predicted"/>
<evidence type="ECO:0000259" key="4">
    <source>
        <dbReference type="PROSITE" id="PS51192"/>
    </source>
</evidence>
<keyword evidence="6" id="KW-0378">Hydrolase</keyword>
<name>A0A4R3ZMK8_9ACTN</name>
<keyword evidence="1" id="KW-0547">Nucleotide-binding</keyword>
<feature type="domain" description="Helicase ATP-binding" evidence="4">
    <location>
        <begin position="101"/>
        <end position="322"/>
    </location>
</feature>
<dbReference type="GO" id="GO:0005524">
    <property type="term" value="F:ATP binding"/>
    <property type="evidence" value="ECO:0007669"/>
    <property type="project" value="UniProtKB-KW"/>
</dbReference>
<protein>
    <submittedName>
        <fullName evidence="6">ATP-dependent helicase YprA (DUF1998 family)</fullName>
    </submittedName>
</protein>
<dbReference type="SMART" id="SM00490">
    <property type="entry name" value="HELICc"/>
    <property type="match status" value="1"/>
</dbReference>
<dbReference type="Pfam" id="PF00270">
    <property type="entry name" value="DEAD"/>
    <property type="match status" value="1"/>
</dbReference>
<dbReference type="SMART" id="SM00487">
    <property type="entry name" value="DEXDc"/>
    <property type="match status" value="1"/>
</dbReference>
<feature type="region of interest" description="Disordered" evidence="3">
    <location>
        <begin position="2016"/>
        <end position="2061"/>
    </location>
</feature>
<feature type="compositionally biased region" description="Low complexity" evidence="3">
    <location>
        <begin position="2016"/>
        <end position="2048"/>
    </location>
</feature>
<dbReference type="EMBL" id="SMCX01000030">
    <property type="protein sequence ID" value="TCW20609.1"/>
    <property type="molecule type" value="Genomic_DNA"/>
</dbReference>
<dbReference type="Gene3D" id="3.40.50.300">
    <property type="entry name" value="P-loop containing nucleotide triphosphate hydrolases"/>
    <property type="match status" value="2"/>
</dbReference>
<accession>A0A4R3ZMK8</accession>
<feature type="domain" description="Helicase C-terminal" evidence="5">
    <location>
        <begin position="1000"/>
        <end position="1177"/>
    </location>
</feature>
<dbReference type="PROSITE" id="PS51192">
    <property type="entry name" value="HELICASE_ATP_BIND_1"/>
    <property type="match status" value="1"/>
</dbReference>
<dbReference type="PROSITE" id="PS51194">
    <property type="entry name" value="HELICASE_CTER"/>
    <property type="match status" value="1"/>
</dbReference>
<dbReference type="InterPro" id="IPR014001">
    <property type="entry name" value="Helicase_ATP-bd"/>
</dbReference>
<dbReference type="InterPro" id="IPR027417">
    <property type="entry name" value="P-loop_NTPase"/>
</dbReference>